<proteinExistence type="predicted"/>
<name>A0A382XFC6_9ZZZZ</name>
<gene>
    <name evidence="2" type="ORF">METZ01_LOCUS422393</name>
</gene>
<feature type="region of interest" description="Disordered" evidence="1">
    <location>
        <begin position="13"/>
        <end position="37"/>
    </location>
</feature>
<sequence length="37" mass="4021">CIGTIALYPKKGSQIHHKKGYGDNPPAVKNGSIRQEN</sequence>
<dbReference type="EMBL" id="UINC01167182">
    <property type="protein sequence ID" value="SVD69539.1"/>
    <property type="molecule type" value="Genomic_DNA"/>
</dbReference>
<dbReference type="AlphaFoldDB" id="A0A382XFC6"/>
<accession>A0A382XFC6</accession>
<feature type="non-terminal residue" evidence="2">
    <location>
        <position position="1"/>
    </location>
</feature>
<reference evidence="2" key="1">
    <citation type="submission" date="2018-05" db="EMBL/GenBank/DDBJ databases">
        <authorList>
            <person name="Lanie J.A."/>
            <person name="Ng W.-L."/>
            <person name="Kazmierczak K.M."/>
            <person name="Andrzejewski T.M."/>
            <person name="Davidsen T.M."/>
            <person name="Wayne K.J."/>
            <person name="Tettelin H."/>
            <person name="Glass J.I."/>
            <person name="Rusch D."/>
            <person name="Podicherti R."/>
            <person name="Tsui H.-C.T."/>
            <person name="Winkler M.E."/>
        </authorList>
    </citation>
    <scope>NUCLEOTIDE SEQUENCE</scope>
</reference>
<evidence type="ECO:0000256" key="1">
    <source>
        <dbReference type="SAM" id="MobiDB-lite"/>
    </source>
</evidence>
<protein>
    <submittedName>
        <fullName evidence="2">Uncharacterized protein</fullName>
    </submittedName>
</protein>
<evidence type="ECO:0000313" key="2">
    <source>
        <dbReference type="EMBL" id="SVD69539.1"/>
    </source>
</evidence>
<organism evidence="2">
    <name type="scientific">marine metagenome</name>
    <dbReference type="NCBI Taxonomy" id="408172"/>
    <lineage>
        <taxon>unclassified sequences</taxon>
        <taxon>metagenomes</taxon>
        <taxon>ecological metagenomes</taxon>
    </lineage>
</organism>